<proteinExistence type="predicted"/>
<evidence type="ECO:0000256" key="1">
    <source>
        <dbReference type="SAM" id="Phobius"/>
    </source>
</evidence>
<keyword evidence="1" id="KW-0812">Transmembrane</keyword>
<feature type="transmembrane region" description="Helical" evidence="1">
    <location>
        <begin position="33"/>
        <end position="52"/>
    </location>
</feature>
<keyword evidence="1" id="KW-0472">Membrane</keyword>
<keyword evidence="3" id="KW-1185">Reference proteome</keyword>
<evidence type="ECO:0000313" key="2">
    <source>
        <dbReference type="EMBL" id="RDX93102.1"/>
    </source>
</evidence>
<keyword evidence="1" id="KW-1133">Transmembrane helix</keyword>
<feature type="non-terminal residue" evidence="2">
    <location>
        <position position="1"/>
    </location>
</feature>
<gene>
    <name evidence="2" type="ORF">CR513_24673</name>
</gene>
<accession>A0A371GRF8</accession>
<dbReference type="EMBL" id="QJKJ01004699">
    <property type="protein sequence ID" value="RDX93102.1"/>
    <property type="molecule type" value="Genomic_DNA"/>
</dbReference>
<organism evidence="2 3">
    <name type="scientific">Mucuna pruriens</name>
    <name type="common">Velvet bean</name>
    <name type="synonym">Dolichos pruriens</name>
    <dbReference type="NCBI Taxonomy" id="157652"/>
    <lineage>
        <taxon>Eukaryota</taxon>
        <taxon>Viridiplantae</taxon>
        <taxon>Streptophyta</taxon>
        <taxon>Embryophyta</taxon>
        <taxon>Tracheophyta</taxon>
        <taxon>Spermatophyta</taxon>
        <taxon>Magnoliopsida</taxon>
        <taxon>eudicotyledons</taxon>
        <taxon>Gunneridae</taxon>
        <taxon>Pentapetalae</taxon>
        <taxon>rosids</taxon>
        <taxon>fabids</taxon>
        <taxon>Fabales</taxon>
        <taxon>Fabaceae</taxon>
        <taxon>Papilionoideae</taxon>
        <taxon>50 kb inversion clade</taxon>
        <taxon>NPAAA clade</taxon>
        <taxon>indigoferoid/millettioid clade</taxon>
        <taxon>Phaseoleae</taxon>
        <taxon>Mucuna</taxon>
    </lineage>
</organism>
<dbReference type="Proteomes" id="UP000257109">
    <property type="component" value="Unassembled WGS sequence"/>
</dbReference>
<dbReference type="AlphaFoldDB" id="A0A371GRF8"/>
<protein>
    <submittedName>
        <fullName evidence="2">Uncharacterized protein</fullName>
    </submittedName>
</protein>
<sequence length="84" mass="9566">MFPNMRKSIFLPRRDGPFKILKRVNDNAYIVDILQEFGIVMLLISSIYLLVFQLTLGQKAVRPLVLAFGVPLGYSNLAWLSNLP</sequence>
<comment type="caution">
    <text evidence="2">The sequence shown here is derived from an EMBL/GenBank/DDBJ whole genome shotgun (WGS) entry which is preliminary data.</text>
</comment>
<dbReference type="OrthoDB" id="909585at2759"/>
<evidence type="ECO:0000313" key="3">
    <source>
        <dbReference type="Proteomes" id="UP000257109"/>
    </source>
</evidence>
<feature type="transmembrane region" description="Helical" evidence="1">
    <location>
        <begin position="64"/>
        <end position="81"/>
    </location>
</feature>
<name>A0A371GRF8_MUCPR</name>
<reference evidence="2" key="1">
    <citation type="submission" date="2018-05" db="EMBL/GenBank/DDBJ databases">
        <title>Draft genome of Mucuna pruriens seed.</title>
        <authorList>
            <person name="Nnadi N.E."/>
            <person name="Vos R."/>
            <person name="Hasami M.H."/>
            <person name="Devisetty U.K."/>
            <person name="Aguiy J.C."/>
        </authorList>
    </citation>
    <scope>NUCLEOTIDE SEQUENCE [LARGE SCALE GENOMIC DNA]</scope>
    <source>
        <strain evidence="2">JCA_2017</strain>
    </source>
</reference>